<dbReference type="SUPFAM" id="SSF50249">
    <property type="entry name" value="Nucleic acid-binding proteins"/>
    <property type="match status" value="4"/>
</dbReference>
<dbReference type="InterPro" id="IPR001900">
    <property type="entry name" value="RNase_II/R"/>
</dbReference>
<dbReference type="PROSITE" id="PS01175">
    <property type="entry name" value="RIBONUCLEASE_II"/>
    <property type="match status" value="1"/>
</dbReference>
<comment type="function">
    <text evidence="8">3'-5' exoribonuclease that releases 5'-nucleoside monophosphates and is involved in maturation of structured RNAs.</text>
</comment>
<dbReference type="InterPro" id="IPR013223">
    <property type="entry name" value="RNase_B_OB_dom"/>
</dbReference>
<dbReference type="GO" id="GO:0006402">
    <property type="term" value="P:mRNA catabolic process"/>
    <property type="evidence" value="ECO:0007669"/>
    <property type="project" value="TreeGrafter"/>
</dbReference>
<evidence type="ECO:0000313" key="11">
    <source>
        <dbReference type="EMBL" id="MDQ0415971.1"/>
    </source>
</evidence>
<sequence length="804" mass="91158">MVTAKQVIEMMKNPLYKPIGSEELMRKLQVSGEDKAEFVSLLDQLETEGEIVQTRGGKFGLPKHYNMVVGKLQGSAKGFGFVLPKTEEMNDIYIHGSDTNGAIDGDTVLVRLNKPRKGDRRPEGVIIDILKRGREKVVGRFKASSPLFGVVIPEESRLNVDIFVPAEKQLNAQDGQIVVVRIVPKASDKFTIEGEIIEILGDKDAPGIDILSIIRKHGLPEQFPEAVEQEAELVPDQISEEEIKHRRDLRERVMVTIDGEDAKDLDDAVSIERLPNGNVRLGVHIADVSYYVKEGSALDREAYERGCSVYLVDRVIPMLPKRLSNGICSLNPKVDRLTMTCDMEINSEGHVVDHDIYTSVICTNERMTYGDVKRIVIDEDSELIAKYQHLVEDFRLMASLANTLRKKRMNRGSIDFNFSEAKILVDEHGKPTDIVKRPRTAAEQLIEEFMLAANETVAEHFYRLDVPFVYRIHENPDPEKLMSFYELVNNFGYNVKGKADKVKPRALQSLLGRVEGSPEEMVISTILLRSMKQAKYSTESVGHFGLAATFYSHFTSPIRRYPDLLIHRVIRELLENGHISMERIEHLQAYLTDAAEQSSIRERVAVDAERETNALKMAEYMKAHVGEEFEGVISSITNFGIFVELPNTVEGLIHVSNLTDDYYNFHERAYLLIGERTKHIFRMGDPIKIRVSGASLEERKVDFELVEHITQHELDESFFHREKKKAKRAKPGERDRGDRRRGKSQGKRKPKADPRSSTGGSKNKRSEKRSSSSSSKKGRISTTSPDQSFASKGPKKDTRRKRNR</sequence>
<evidence type="ECO:0000313" key="12">
    <source>
        <dbReference type="Proteomes" id="UP001238450"/>
    </source>
</evidence>
<reference evidence="11 12" key="1">
    <citation type="submission" date="2023-07" db="EMBL/GenBank/DDBJ databases">
        <title>Genomic Encyclopedia of Type Strains, Phase IV (KMG-IV): sequencing the most valuable type-strain genomes for metagenomic binning, comparative biology and taxonomic classification.</title>
        <authorList>
            <person name="Goeker M."/>
        </authorList>
    </citation>
    <scope>NUCLEOTIDE SEQUENCE [LARGE SCALE GENOMIC DNA]</scope>
    <source>
        <strain evidence="11 12">DSM 46876</strain>
    </source>
</reference>
<dbReference type="Pfam" id="PF17876">
    <property type="entry name" value="CSD2"/>
    <property type="match status" value="1"/>
</dbReference>
<evidence type="ECO:0000256" key="2">
    <source>
        <dbReference type="ARBA" id="ARBA00004496"/>
    </source>
</evidence>
<dbReference type="GO" id="GO:0003723">
    <property type="term" value="F:RNA binding"/>
    <property type="evidence" value="ECO:0007669"/>
    <property type="project" value="UniProtKB-UniRule"/>
</dbReference>
<comment type="similarity">
    <text evidence="8">Belongs to the RNR ribonuclease family. RNase R subfamily.</text>
</comment>
<feature type="region of interest" description="Disordered" evidence="9">
    <location>
        <begin position="717"/>
        <end position="804"/>
    </location>
</feature>
<dbReference type="EC" id="3.1.13.1" evidence="8"/>
<keyword evidence="5 8" id="KW-0378">Hydrolase</keyword>
<dbReference type="Gene3D" id="2.40.50.140">
    <property type="entry name" value="Nucleic acid-binding proteins"/>
    <property type="match status" value="3"/>
</dbReference>
<dbReference type="SMART" id="SM00357">
    <property type="entry name" value="CSP"/>
    <property type="match status" value="1"/>
</dbReference>
<comment type="caution">
    <text evidence="11">The sequence shown here is derived from an EMBL/GenBank/DDBJ whole genome shotgun (WGS) entry which is preliminary data.</text>
</comment>
<feature type="domain" description="S1 motif" evidence="10">
    <location>
        <begin position="626"/>
        <end position="706"/>
    </location>
</feature>
<evidence type="ECO:0000256" key="9">
    <source>
        <dbReference type="SAM" id="MobiDB-lite"/>
    </source>
</evidence>
<keyword evidence="6 8" id="KW-0269">Exonuclease</keyword>
<dbReference type="InterPro" id="IPR022966">
    <property type="entry name" value="RNase_II/R_CS"/>
</dbReference>
<dbReference type="PANTHER" id="PTHR23355">
    <property type="entry name" value="RIBONUCLEASE"/>
    <property type="match status" value="1"/>
</dbReference>
<dbReference type="InterPro" id="IPR003029">
    <property type="entry name" value="S1_domain"/>
</dbReference>
<feature type="compositionally biased region" description="Basic residues" evidence="9">
    <location>
        <begin position="739"/>
        <end position="750"/>
    </location>
</feature>
<dbReference type="CDD" id="cd04471">
    <property type="entry name" value="S1_RNase_R"/>
    <property type="match status" value="1"/>
</dbReference>
<name>A0AAJ1TGU3_9BACL</name>
<dbReference type="Proteomes" id="UP001238450">
    <property type="component" value="Unassembled WGS sequence"/>
</dbReference>
<accession>A0AAJ1TGU3</accession>
<dbReference type="InterPro" id="IPR012340">
    <property type="entry name" value="NA-bd_OB-fold"/>
</dbReference>
<dbReference type="PROSITE" id="PS50126">
    <property type="entry name" value="S1"/>
    <property type="match status" value="1"/>
</dbReference>
<dbReference type="InterPro" id="IPR011129">
    <property type="entry name" value="CSD"/>
</dbReference>
<dbReference type="NCBIfam" id="TIGR02063">
    <property type="entry name" value="RNase_R"/>
    <property type="match status" value="1"/>
</dbReference>
<dbReference type="PANTHER" id="PTHR23355:SF9">
    <property type="entry name" value="DIS3-LIKE EXONUCLEASE 2"/>
    <property type="match status" value="1"/>
</dbReference>
<keyword evidence="12" id="KW-1185">Reference proteome</keyword>
<dbReference type="InterPro" id="IPR011805">
    <property type="entry name" value="RNase_R"/>
</dbReference>
<evidence type="ECO:0000256" key="4">
    <source>
        <dbReference type="ARBA" id="ARBA00022722"/>
    </source>
</evidence>
<evidence type="ECO:0000256" key="5">
    <source>
        <dbReference type="ARBA" id="ARBA00022801"/>
    </source>
</evidence>
<keyword evidence="4 8" id="KW-0540">Nuclease</keyword>
<evidence type="ECO:0000256" key="6">
    <source>
        <dbReference type="ARBA" id="ARBA00022839"/>
    </source>
</evidence>
<keyword evidence="7 8" id="KW-0694">RNA-binding</keyword>
<dbReference type="GO" id="GO:0005829">
    <property type="term" value="C:cytosol"/>
    <property type="evidence" value="ECO:0007669"/>
    <property type="project" value="TreeGrafter"/>
</dbReference>
<evidence type="ECO:0000256" key="8">
    <source>
        <dbReference type="HAMAP-Rule" id="MF_01895"/>
    </source>
</evidence>
<comment type="catalytic activity">
    <reaction evidence="1 8">
        <text>Exonucleolytic cleavage in the 3'- to 5'-direction to yield nucleoside 5'-phosphates.</text>
        <dbReference type="EC" id="3.1.13.1"/>
    </reaction>
</comment>
<evidence type="ECO:0000256" key="7">
    <source>
        <dbReference type="ARBA" id="ARBA00022884"/>
    </source>
</evidence>
<dbReference type="InterPro" id="IPR004476">
    <property type="entry name" value="RNase_II/RNase_R"/>
</dbReference>
<gene>
    <name evidence="8" type="primary">rnr</name>
    <name evidence="11" type="ORF">J2Z48_000129</name>
</gene>
<evidence type="ECO:0000256" key="1">
    <source>
        <dbReference type="ARBA" id="ARBA00001849"/>
    </source>
</evidence>
<dbReference type="Pfam" id="PF08206">
    <property type="entry name" value="OB_RNB"/>
    <property type="match status" value="1"/>
</dbReference>
<dbReference type="InterPro" id="IPR050180">
    <property type="entry name" value="RNR_Ribonuclease"/>
</dbReference>
<evidence type="ECO:0000259" key="10">
    <source>
        <dbReference type="PROSITE" id="PS50126"/>
    </source>
</evidence>
<comment type="subcellular location">
    <subcellularLocation>
        <location evidence="2 8">Cytoplasm</location>
    </subcellularLocation>
</comment>
<dbReference type="InterPro" id="IPR040476">
    <property type="entry name" value="CSD2"/>
</dbReference>
<dbReference type="Pfam" id="PF00773">
    <property type="entry name" value="RNB"/>
    <property type="match status" value="1"/>
</dbReference>
<organism evidence="11 12">
    <name type="scientific">Croceifilum oryzae</name>
    <dbReference type="NCBI Taxonomy" id="1553429"/>
    <lineage>
        <taxon>Bacteria</taxon>
        <taxon>Bacillati</taxon>
        <taxon>Bacillota</taxon>
        <taxon>Bacilli</taxon>
        <taxon>Bacillales</taxon>
        <taxon>Thermoactinomycetaceae</taxon>
        <taxon>Croceifilum</taxon>
    </lineage>
</organism>
<proteinExistence type="inferred from homology"/>
<dbReference type="Pfam" id="PF00575">
    <property type="entry name" value="S1"/>
    <property type="match status" value="1"/>
</dbReference>
<dbReference type="GO" id="GO:0008859">
    <property type="term" value="F:exoribonuclease II activity"/>
    <property type="evidence" value="ECO:0007669"/>
    <property type="project" value="UniProtKB-UniRule"/>
</dbReference>
<dbReference type="RefSeq" id="WP_307249994.1">
    <property type="nucleotide sequence ID" value="NZ_JAUSUV010000001.1"/>
</dbReference>
<dbReference type="HAMAP" id="MF_01895">
    <property type="entry name" value="RNase_R"/>
    <property type="match status" value="1"/>
</dbReference>
<dbReference type="EMBL" id="JAUSUV010000001">
    <property type="protein sequence ID" value="MDQ0415971.1"/>
    <property type="molecule type" value="Genomic_DNA"/>
</dbReference>
<keyword evidence="3 8" id="KW-0963">Cytoplasm</keyword>
<dbReference type="FunFam" id="2.40.50.140:FF:000273">
    <property type="entry name" value="Ribonuclease R"/>
    <property type="match status" value="1"/>
</dbReference>
<dbReference type="NCBIfam" id="TIGR00358">
    <property type="entry name" value="3_prime_RNase"/>
    <property type="match status" value="1"/>
</dbReference>
<evidence type="ECO:0000256" key="3">
    <source>
        <dbReference type="ARBA" id="ARBA00022490"/>
    </source>
</evidence>
<dbReference type="AlphaFoldDB" id="A0AAJ1TGU3"/>
<dbReference type="SMART" id="SM00955">
    <property type="entry name" value="RNB"/>
    <property type="match status" value="1"/>
</dbReference>
<protein>
    <recommendedName>
        <fullName evidence="8">Ribonuclease R</fullName>
        <shortName evidence="8">RNase R</shortName>
        <ecNumber evidence="8">3.1.13.1</ecNumber>
    </recommendedName>
</protein>
<dbReference type="SMART" id="SM00316">
    <property type="entry name" value="S1"/>
    <property type="match status" value="1"/>
</dbReference>